<protein>
    <recommendedName>
        <fullName evidence="2">Protein BFR2</fullName>
    </recommendedName>
</protein>
<feature type="region of interest" description="Disordered" evidence="3">
    <location>
        <begin position="65"/>
        <end position="184"/>
    </location>
</feature>
<dbReference type="Pfam" id="PF13339">
    <property type="entry name" value="AATF-Che1"/>
    <property type="match status" value="1"/>
</dbReference>
<feature type="compositionally biased region" description="Acidic residues" evidence="3">
    <location>
        <begin position="82"/>
        <end position="91"/>
    </location>
</feature>
<dbReference type="EMBL" id="ML975170">
    <property type="protein sequence ID" value="KAF1809711.1"/>
    <property type="molecule type" value="Genomic_DNA"/>
</dbReference>
<proteinExistence type="inferred from homology"/>
<dbReference type="Proteomes" id="UP000504638">
    <property type="component" value="Unplaced"/>
</dbReference>
<dbReference type="OrthoDB" id="5783963at2759"/>
<dbReference type="GO" id="GO:0000462">
    <property type="term" value="P:maturation of SSU-rRNA from tricistronic rRNA transcript (SSU-rRNA, 5.8S rRNA, LSU-rRNA)"/>
    <property type="evidence" value="ECO:0007669"/>
    <property type="project" value="TreeGrafter"/>
</dbReference>
<dbReference type="PANTHER" id="PTHR15565">
    <property type="entry name" value="AATF PROTEIN APOPTOSIS ANTAGONIZING TRANSCRIPTION FACTOR"/>
    <property type="match status" value="1"/>
</dbReference>
<evidence type="ECO:0000259" key="4">
    <source>
        <dbReference type="Pfam" id="PF08164"/>
    </source>
</evidence>
<dbReference type="PANTHER" id="PTHR15565:SF0">
    <property type="entry name" value="PROTEIN AATF"/>
    <property type="match status" value="1"/>
</dbReference>
<feature type="region of interest" description="Disordered" evidence="3">
    <location>
        <begin position="1"/>
        <end position="48"/>
    </location>
</feature>
<evidence type="ECO:0000313" key="8">
    <source>
        <dbReference type="RefSeq" id="XP_033531342.1"/>
    </source>
</evidence>
<evidence type="ECO:0000259" key="5">
    <source>
        <dbReference type="Pfam" id="PF13339"/>
    </source>
</evidence>
<accession>A0A6G1FVL9</accession>
<dbReference type="Pfam" id="PF08164">
    <property type="entry name" value="TRAUB"/>
    <property type="match status" value="1"/>
</dbReference>
<evidence type="ECO:0000256" key="3">
    <source>
        <dbReference type="SAM" id="MobiDB-lite"/>
    </source>
</evidence>
<evidence type="ECO:0000256" key="1">
    <source>
        <dbReference type="ARBA" id="ARBA00008966"/>
    </source>
</evidence>
<dbReference type="InterPro" id="IPR039223">
    <property type="entry name" value="AATF/Bfr2"/>
</dbReference>
<dbReference type="InterPro" id="IPR025160">
    <property type="entry name" value="AATF"/>
</dbReference>
<feature type="compositionally biased region" description="Acidic residues" evidence="3">
    <location>
        <begin position="130"/>
        <end position="140"/>
    </location>
</feature>
<name>A0A6G1FVL9_9PEZI</name>
<evidence type="ECO:0000313" key="7">
    <source>
        <dbReference type="Proteomes" id="UP000504638"/>
    </source>
</evidence>
<reference evidence="8" key="3">
    <citation type="submission" date="2025-04" db="UniProtKB">
        <authorList>
            <consortium name="RefSeq"/>
        </authorList>
    </citation>
    <scope>IDENTIFICATION</scope>
    <source>
        <strain evidence="8">CBS 781.70</strain>
    </source>
</reference>
<feature type="domain" description="Apoptosis-antagonizing transcription factor C-terminal" evidence="4">
    <location>
        <begin position="399"/>
        <end position="480"/>
    </location>
</feature>
<dbReference type="AlphaFoldDB" id="A0A6G1FVL9"/>
<evidence type="ECO:0000313" key="6">
    <source>
        <dbReference type="EMBL" id="KAF1809711.1"/>
    </source>
</evidence>
<gene>
    <name evidence="6 8" type="ORF">P152DRAFT_509052</name>
</gene>
<dbReference type="InterPro" id="IPR012617">
    <property type="entry name" value="AATF_C"/>
</dbReference>
<dbReference type="GO" id="GO:0005730">
    <property type="term" value="C:nucleolus"/>
    <property type="evidence" value="ECO:0007669"/>
    <property type="project" value="TreeGrafter"/>
</dbReference>
<feature type="compositionally biased region" description="Acidic residues" evidence="3">
    <location>
        <begin position="25"/>
        <end position="37"/>
    </location>
</feature>
<evidence type="ECO:0000256" key="2">
    <source>
        <dbReference type="ARBA" id="ARBA00013850"/>
    </source>
</evidence>
<reference evidence="8" key="2">
    <citation type="submission" date="2020-04" db="EMBL/GenBank/DDBJ databases">
        <authorList>
            <consortium name="NCBI Genome Project"/>
        </authorList>
    </citation>
    <scope>NUCLEOTIDE SEQUENCE</scope>
    <source>
        <strain evidence="8">CBS 781.70</strain>
    </source>
</reference>
<reference evidence="6 8" key="1">
    <citation type="submission" date="2020-01" db="EMBL/GenBank/DDBJ databases">
        <authorList>
            <consortium name="DOE Joint Genome Institute"/>
            <person name="Haridas S."/>
            <person name="Albert R."/>
            <person name="Binder M."/>
            <person name="Bloem J."/>
            <person name="Labutti K."/>
            <person name="Salamov A."/>
            <person name="Andreopoulos B."/>
            <person name="Baker S.E."/>
            <person name="Barry K."/>
            <person name="Bills G."/>
            <person name="Bluhm B.H."/>
            <person name="Cannon C."/>
            <person name="Castanera R."/>
            <person name="Culley D.E."/>
            <person name="Daum C."/>
            <person name="Ezra D."/>
            <person name="Gonzalez J.B."/>
            <person name="Henrissat B."/>
            <person name="Kuo A."/>
            <person name="Liang C."/>
            <person name="Lipzen A."/>
            <person name="Lutzoni F."/>
            <person name="Magnuson J."/>
            <person name="Mondo S."/>
            <person name="Nolan M."/>
            <person name="Ohm R."/>
            <person name="Pangilinan J."/>
            <person name="Park H.-J."/>
            <person name="Ramirez L."/>
            <person name="Alfaro M."/>
            <person name="Sun H."/>
            <person name="Tritt A."/>
            <person name="Yoshinaga Y."/>
            <person name="Zwiers L.-H."/>
            <person name="Turgeon B.G."/>
            <person name="Goodwin S.B."/>
            <person name="Spatafora J.W."/>
            <person name="Crous P.W."/>
            <person name="Grigoriev I.V."/>
        </authorList>
    </citation>
    <scope>NUCLEOTIDE SEQUENCE</scope>
    <source>
        <strain evidence="6 8">CBS 781.70</strain>
    </source>
</reference>
<comment type="similarity">
    <text evidence="1">Belongs to the AATF family.</text>
</comment>
<keyword evidence="7" id="KW-1185">Reference proteome</keyword>
<organism evidence="6">
    <name type="scientific">Eremomyces bilateralis CBS 781.70</name>
    <dbReference type="NCBI Taxonomy" id="1392243"/>
    <lineage>
        <taxon>Eukaryota</taxon>
        <taxon>Fungi</taxon>
        <taxon>Dikarya</taxon>
        <taxon>Ascomycota</taxon>
        <taxon>Pezizomycotina</taxon>
        <taxon>Dothideomycetes</taxon>
        <taxon>Dothideomycetes incertae sedis</taxon>
        <taxon>Eremomycetales</taxon>
        <taxon>Eremomycetaceae</taxon>
        <taxon>Eremomyces</taxon>
    </lineage>
</organism>
<sequence length="514" mass="56324">MANGEGFKSLAEQVAELEGNPLPEYDPENIEQYDSDDSSPGGKDDSLAREHYEAVGKSKLRKREIATLGPQYAGSRITRDTIEEEDDDSDDPFAKGRFDSNSDSDSEPENLGPATRRTATNSVKDAGSDSQEEDDEDMEERSDGSEAGAQSDSEDLESDDEDDDQSMDDATMDGPATDGADRAELRRIMGEEQKQVTAAINEAAKGDVAKGLAVQSQRQTFDTLLNTRMRLQKALISTNSLAPSGLPEDSKESLLEQEDAVRSAETAALSLWTALNELRNALSTTDNATRNGAPAKAVDLDDAASMWSTMSHHESLAVGQRKATLQKWSHKTRSIAPANASRSKFSSNHRETTLLDTLQSHITDPSRLARTRVPRSCAPVQASKGIEATSDVYDDADFYSTLLQELLSRRGAAMDFDPGTFSAMKRSSSTKVNKRDVDRKASRGRKLKYTVHEKLVSFMAPDARGSWGERRSRELFGGLFGQRLGLDEAEEEQEEGEESDGLDALEEGLRLFRS</sequence>
<feature type="domain" description="AATF leucine zipper-containing" evidence="5">
    <location>
        <begin position="207"/>
        <end position="331"/>
    </location>
</feature>
<dbReference type="GeneID" id="54423183"/>
<dbReference type="RefSeq" id="XP_033531342.1">
    <property type="nucleotide sequence ID" value="XM_033682613.1"/>
</dbReference>
<feature type="compositionally biased region" description="Acidic residues" evidence="3">
    <location>
        <begin position="152"/>
        <end position="171"/>
    </location>
</feature>